<proteinExistence type="predicted"/>
<evidence type="ECO:0000259" key="1">
    <source>
        <dbReference type="Pfam" id="PF05598"/>
    </source>
</evidence>
<evidence type="ECO:0000313" key="3">
    <source>
        <dbReference type="Proteomes" id="UP000265930"/>
    </source>
</evidence>
<feature type="domain" description="Transposase InsH N-terminal" evidence="1">
    <location>
        <begin position="2"/>
        <end position="40"/>
    </location>
</feature>
<organism evidence="2 3">
    <name type="scientific">Clostridium chromiireducens</name>
    <dbReference type="NCBI Taxonomy" id="225345"/>
    <lineage>
        <taxon>Bacteria</taxon>
        <taxon>Bacillati</taxon>
        <taxon>Bacillota</taxon>
        <taxon>Clostridia</taxon>
        <taxon>Eubacteriales</taxon>
        <taxon>Clostridiaceae</taxon>
        <taxon>Clostridium</taxon>
    </lineage>
</organism>
<comment type="caution">
    <text evidence="2">The sequence shown here is derived from an EMBL/GenBank/DDBJ whole genome shotgun (WGS) entry which is preliminary data.</text>
</comment>
<dbReference type="Pfam" id="PF05598">
    <property type="entry name" value="DUF772"/>
    <property type="match status" value="1"/>
</dbReference>
<dbReference type="Proteomes" id="UP000265930">
    <property type="component" value="Unassembled WGS sequence"/>
</dbReference>
<name>A0A399IJX8_9CLOT</name>
<evidence type="ECO:0000313" key="2">
    <source>
        <dbReference type="EMBL" id="RII32599.1"/>
    </source>
</evidence>
<protein>
    <submittedName>
        <fullName evidence="2">Transposase</fullName>
    </submittedName>
</protein>
<dbReference type="InterPro" id="IPR008490">
    <property type="entry name" value="Transposase_InsH_N"/>
</dbReference>
<dbReference type="EMBL" id="QXDJ01000007">
    <property type="protein sequence ID" value="RII32599.1"/>
    <property type="molecule type" value="Genomic_DNA"/>
</dbReference>
<reference evidence="2 3" key="1">
    <citation type="submission" date="2018-08" db="EMBL/GenBank/DDBJ databases">
        <title>Genome of Clostridium chromiireducens C1, DSM12136.</title>
        <authorList>
            <person name="Xing M."/>
            <person name="Wei Y."/>
            <person name="Ang E.L."/>
            <person name="Zhao H."/>
            <person name="Zhang Y."/>
        </authorList>
    </citation>
    <scope>NUCLEOTIDE SEQUENCE [LARGE SCALE GENOMIC DNA]</scope>
    <source>
        <strain evidence="2 3">C1</strain>
    </source>
</reference>
<dbReference type="AlphaFoldDB" id="A0A399IJX8"/>
<gene>
    <name evidence="2" type="ORF">D2A34_23325</name>
</gene>
<sequence>MNKLYSYRDIENACIRDINFMFLLEGFTAPDHATFAIFRSLHFALCAE</sequence>
<accession>A0A399IJX8</accession>